<name>A0A9P4HS89_9PEZI</name>
<feature type="compositionally biased region" description="Basic and acidic residues" evidence="1">
    <location>
        <begin position="525"/>
        <end position="536"/>
    </location>
</feature>
<feature type="region of interest" description="Disordered" evidence="1">
    <location>
        <begin position="139"/>
        <end position="175"/>
    </location>
</feature>
<evidence type="ECO:0000313" key="2">
    <source>
        <dbReference type="EMBL" id="KAF2085054.1"/>
    </source>
</evidence>
<feature type="compositionally biased region" description="Polar residues" evidence="1">
    <location>
        <begin position="482"/>
        <end position="491"/>
    </location>
</feature>
<dbReference type="Proteomes" id="UP000799776">
    <property type="component" value="Unassembled WGS sequence"/>
</dbReference>
<dbReference type="EMBL" id="ML978734">
    <property type="protein sequence ID" value="KAF2085054.1"/>
    <property type="molecule type" value="Genomic_DNA"/>
</dbReference>
<feature type="compositionally biased region" description="Basic and acidic residues" evidence="1">
    <location>
        <begin position="627"/>
        <end position="639"/>
    </location>
</feature>
<feature type="compositionally biased region" description="Basic residues" evidence="1">
    <location>
        <begin position="440"/>
        <end position="451"/>
    </location>
</feature>
<accession>A0A9P4HS89</accession>
<feature type="compositionally biased region" description="Acidic residues" evidence="1">
    <location>
        <begin position="139"/>
        <end position="155"/>
    </location>
</feature>
<feature type="compositionally biased region" description="Basic and acidic residues" evidence="1">
    <location>
        <begin position="156"/>
        <end position="168"/>
    </location>
</feature>
<feature type="compositionally biased region" description="Polar residues" evidence="1">
    <location>
        <begin position="404"/>
        <end position="413"/>
    </location>
</feature>
<feature type="region of interest" description="Disordered" evidence="1">
    <location>
        <begin position="689"/>
        <end position="738"/>
    </location>
</feature>
<feature type="compositionally biased region" description="Polar residues" evidence="1">
    <location>
        <begin position="298"/>
        <end position="310"/>
    </location>
</feature>
<comment type="caution">
    <text evidence="2">The sequence shown here is derived from an EMBL/GenBank/DDBJ whole genome shotgun (WGS) entry which is preliminary data.</text>
</comment>
<feature type="compositionally biased region" description="Basic and acidic residues" evidence="1">
    <location>
        <begin position="251"/>
        <end position="262"/>
    </location>
</feature>
<protein>
    <submittedName>
        <fullName evidence="2">Uncharacterized protein</fullName>
    </submittedName>
</protein>
<reference evidence="2" key="1">
    <citation type="journal article" date="2020" name="Stud. Mycol.">
        <title>101 Dothideomycetes genomes: a test case for predicting lifestyles and emergence of pathogens.</title>
        <authorList>
            <person name="Haridas S."/>
            <person name="Albert R."/>
            <person name="Binder M."/>
            <person name="Bloem J."/>
            <person name="Labutti K."/>
            <person name="Salamov A."/>
            <person name="Andreopoulos B."/>
            <person name="Baker S."/>
            <person name="Barry K."/>
            <person name="Bills G."/>
            <person name="Bluhm B."/>
            <person name="Cannon C."/>
            <person name="Castanera R."/>
            <person name="Culley D."/>
            <person name="Daum C."/>
            <person name="Ezra D."/>
            <person name="Gonzalez J."/>
            <person name="Henrissat B."/>
            <person name="Kuo A."/>
            <person name="Liang C."/>
            <person name="Lipzen A."/>
            <person name="Lutzoni F."/>
            <person name="Magnuson J."/>
            <person name="Mondo S."/>
            <person name="Nolan M."/>
            <person name="Ohm R."/>
            <person name="Pangilinan J."/>
            <person name="Park H.-J."/>
            <person name="Ramirez L."/>
            <person name="Alfaro M."/>
            <person name="Sun H."/>
            <person name="Tritt A."/>
            <person name="Yoshinaga Y."/>
            <person name="Zwiers L.-H."/>
            <person name="Turgeon B."/>
            <person name="Goodwin S."/>
            <person name="Spatafora J."/>
            <person name="Crous P."/>
            <person name="Grigoriev I."/>
        </authorList>
    </citation>
    <scope>NUCLEOTIDE SEQUENCE</scope>
    <source>
        <strain evidence="2">CBS 121410</strain>
    </source>
</reference>
<feature type="compositionally biased region" description="Polar residues" evidence="1">
    <location>
        <begin position="555"/>
        <end position="582"/>
    </location>
</feature>
<keyword evidence="3" id="KW-1185">Reference proteome</keyword>
<gene>
    <name evidence="2" type="ORF">K490DRAFT_68099</name>
</gene>
<evidence type="ECO:0000313" key="3">
    <source>
        <dbReference type="Proteomes" id="UP000799776"/>
    </source>
</evidence>
<feature type="compositionally biased region" description="Polar residues" evidence="1">
    <location>
        <begin position="601"/>
        <end position="610"/>
    </location>
</feature>
<feature type="region of interest" description="Disordered" evidence="1">
    <location>
        <begin position="251"/>
        <end position="677"/>
    </location>
</feature>
<feature type="compositionally biased region" description="Basic and acidic residues" evidence="1">
    <location>
        <begin position="720"/>
        <end position="738"/>
    </location>
</feature>
<organism evidence="2 3">
    <name type="scientific">Saccharata proteae CBS 121410</name>
    <dbReference type="NCBI Taxonomy" id="1314787"/>
    <lineage>
        <taxon>Eukaryota</taxon>
        <taxon>Fungi</taxon>
        <taxon>Dikarya</taxon>
        <taxon>Ascomycota</taxon>
        <taxon>Pezizomycotina</taxon>
        <taxon>Dothideomycetes</taxon>
        <taxon>Dothideomycetes incertae sedis</taxon>
        <taxon>Botryosphaeriales</taxon>
        <taxon>Saccharataceae</taxon>
        <taxon>Saccharata</taxon>
    </lineage>
</organism>
<feature type="compositionally biased region" description="Polar residues" evidence="1">
    <location>
        <begin position="366"/>
        <end position="393"/>
    </location>
</feature>
<feature type="compositionally biased region" description="Basic residues" evidence="1">
    <location>
        <begin position="644"/>
        <end position="655"/>
    </location>
</feature>
<sequence>MSKPPPGRCRIRIFGLGREDGYPRCYNYARPGCLSCVHHADWERQARFEDEDMMEFGYVQNLGPRWRQALHTEHDDEEIFERDDAASDTECVLDCLDAGDRPNGAISFEKREEMWEKAEREMWCSDKRIDTERMRMLEDAEQDADADQEQNDMTEEEGKERPRDHDEFADSEGLYNITPPEFFTRMRDQDIRSDTTQDLSPLASSSTTAFVSPWDNACEKSPLRTPRSTRVPVSISKDSIPVTGNSNMIEEVMRMYENEARRASGARSPHSGPRPMPHETTSSLNETLPPTVEGELTASRSGDPTTTPEATDSRDPSPKLRQSLAMETQSGNDAVKRNMTGQALAHDEAPGYLDGMEGIPHESSPEPDQQQIPVAQESRPSVPSAPPHTSLSADTILAEDCKEQQSSPGQLTPTPIPTVRTGLKNTGARQNRPCESSYRKGSKAKTKKSRWSHLLLPSPSWKPTTAMRVGESVEESRLSALRSPSTPSDNFESGRHYGTTGLGGFEVATIQSRSVPSEMSPVHEASTRHDDQEFSERNAPAYDSFRQDRTHESTSYEMSEQPGESTGSQNIDQGNDVPNTQPDQEDNTHVEDSKTLHYVASSDTSLQTASCAPEEEIVFQTPIEKTCVSEDSRRGHSPADLRANGHRPQRIRATRKPPVEEEDLKVNKTKEPQALITSGTQYNVKIVQSQKRGHEGAAKIQSRRATKVQGRKATGHKVSKPQEKRRWKEESRKINMTK</sequence>
<feature type="compositionally biased region" description="Basic and acidic residues" evidence="1">
    <location>
        <begin position="586"/>
        <end position="595"/>
    </location>
</feature>
<evidence type="ECO:0000256" key="1">
    <source>
        <dbReference type="SAM" id="MobiDB-lite"/>
    </source>
</evidence>
<dbReference type="AlphaFoldDB" id="A0A9P4HS89"/>
<feature type="compositionally biased region" description="Basic and acidic residues" evidence="1">
    <location>
        <begin position="545"/>
        <end position="554"/>
    </location>
</feature>
<proteinExistence type="predicted"/>
<feature type="compositionally biased region" description="Polar residues" evidence="1">
    <location>
        <begin position="279"/>
        <end position="288"/>
    </location>
</feature>
<feature type="compositionally biased region" description="Basic residues" evidence="1">
    <location>
        <begin position="701"/>
        <end position="719"/>
    </location>
</feature>